<proteinExistence type="inferred from homology"/>
<sequence>MRLPPMNAVRAFDAVARWGSVRAAAEELSVTPAAVSQQLRVLEAHLGVALTQREGRGLVLTDVGKDWHDDISRHLQAIALAAERLRPGRHIVQITVAQSFAVRWLVPRLPAFMRLHPDIEVRVDANNAVADLTRGPFDLALRMGSGRYRATEATLLFSGDLYALANAEYIRSLLDKRGRPDWHRAQLLHEIGNARWPDWFAALGLRDVDVSRGQFFSHTMMTLQAALEGQGVALAPLAYAERELIDGRLLRVLPCHIDANEAVHLLWPAAGTRRMPAAATVLRDWLMEQARLSRAQLQPFEGPRAGRMADTAGS</sequence>
<feature type="domain" description="HTH lysR-type" evidence="5">
    <location>
        <begin position="4"/>
        <end position="61"/>
    </location>
</feature>
<dbReference type="SUPFAM" id="SSF53850">
    <property type="entry name" value="Periplasmic binding protein-like II"/>
    <property type="match status" value="1"/>
</dbReference>
<dbReference type="InterPro" id="IPR036390">
    <property type="entry name" value="WH_DNA-bd_sf"/>
</dbReference>
<dbReference type="InterPro" id="IPR000847">
    <property type="entry name" value="LysR_HTH_N"/>
</dbReference>
<dbReference type="PANTHER" id="PTHR30537">
    <property type="entry name" value="HTH-TYPE TRANSCRIPTIONAL REGULATOR"/>
    <property type="match status" value="1"/>
</dbReference>
<dbReference type="InterPro" id="IPR036388">
    <property type="entry name" value="WH-like_DNA-bd_sf"/>
</dbReference>
<dbReference type="InterPro" id="IPR005119">
    <property type="entry name" value="LysR_subst-bd"/>
</dbReference>
<dbReference type="PROSITE" id="PS50931">
    <property type="entry name" value="HTH_LYSR"/>
    <property type="match status" value="1"/>
</dbReference>
<keyword evidence="4" id="KW-0804">Transcription</keyword>
<evidence type="ECO:0000256" key="3">
    <source>
        <dbReference type="ARBA" id="ARBA00023125"/>
    </source>
</evidence>
<dbReference type="Gene3D" id="3.40.190.10">
    <property type="entry name" value="Periplasmic binding protein-like II"/>
    <property type="match status" value="2"/>
</dbReference>
<evidence type="ECO:0000256" key="1">
    <source>
        <dbReference type="ARBA" id="ARBA00009437"/>
    </source>
</evidence>
<dbReference type="SUPFAM" id="SSF46785">
    <property type="entry name" value="Winged helix' DNA-binding domain"/>
    <property type="match status" value="1"/>
</dbReference>
<comment type="caution">
    <text evidence="6">The sequence shown here is derived from an EMBL/GenBank/DDBJ whole genome shotgun (WGS) entry which is preliminary data.</text>
</comment>
<dbReference type="Pfam" id="PF03466">
    <property type="entry name" value="LysR_substrate"/>
    <property type="match status" value="1"/>
</dbReference>
<name>A0ABT0YRR1_9BURK</name>
<dbReference type="CDD" id="cd08432">
    <property type="entry name" value="PBP2_GcdR_TrpI_HvrB_AmpR_like"/>
    <property type="match status" value="1"/>
</dbReference>
<keyword evidence="2" id="KW-0805">Transcription regulation</keyword>
<dbReference type="Pfam" id="PF00126">
    <property type="entry name" value="HTH_1"/>
    <property type="match status" value="1"/>
</dbReference>
<organism evidence="6 7">
    <name type="scientific">Caldimonas mangrovi</name>
    <dbReference type="NCBI Taxonomy" id="2944811"/>
    <lineage>
        <taxon>Bacteria</taxon>
        <taxon>Pseudomonadati</taxon>
        <taxon>Pseudomonadota</taxon>
        <taxon>Betaproteobacteria</taxon>
        <taxon>Burkholderiales</taxon>
        <taxon>Sphaerotilaceae</taxon>
        <taxon>Caldimonas</taxon>
    </lineage>
</organism>
<dbReference type="Gene3D" id="1.10.10.10">
    <property type="entry name" value="Winged helix-like DNA-binding domain superfamily/Winged helix DNA-binding domain"/>
    <property type="match status" value="1"/>
</dbReference>
<dbReference type="InterPro" id="IPR058163">
    <property type="entry name" value="LysR-type_TF_proteobact-type"/>
</dbReference>
<dbReference type="EMBL" id="JAMKFE010000012">
    <property type="protein sequence ID" value="MCM5681411.1"/>
    <property type="molecule type" value="Genomic_DNA"/>
</dbReference>
<keyword evidence="3" id="KW-0238">DNA-binding</keyword>
<evidence type="ECO:0000313" key="6">
    <source>
        <dbReference type="EMBL" id="MCM5681411.1"/>
    </source>
</evidence>
<gene>
    <name evidence="6" type="ORF">M8A51_17930</name>
</gene>
<dbReference type="Proteomes" id="UP001165541">
    <property type="component" value="Unassembled WGS sequence"/>
</dbReference>
<evidence type="ECO:0000313" key="7">
    <source>
        <dbReference type="Proteomes" id="UP001165541"/>
    </source>
</evidence>
<dbReference type="RefSeq" id="WP_251779898.1">
    <property type="nucleotide sequence ID" value="NZ_JAMKFE010000012.1"/>
</dbReference>
<evidence type="ECO:0000256" key="4">
    <source>
        <dbReference type="ARBA" id="ARBA00023163"/>
    </source>
</evidence>
<protein>
    <submittedName>
        <fullName evidence="6">LysR substrate-binding domain-containing protein</fullName>
    </submittedName>
</protein>
<evidence type="ECO:0000259" key="5">
    <source>
        <dbReference type="PROSITE" id="PS50931"/>
    </source>
</evidence>
<dbReference type="PANTHER" id="PTHR30537:SF74">
    <property type="entry name" value="HTH-TYPE TRANSCRIPTIONAL REGULATOR TRPI"/>
    <property type="match status" value="1"/>
</dbReference>
<keyword evidence="7" id="KW-1185">Reference proteome</keyword>
<evidence type="ECO:0000256" key="2">
    <source>
        <dbReference type="ARBA" id="ARBA00023015"/>
    </source>
</evidence>
<reference evidence="6" key="1">
    <citation type="submission" date="2022-05" db="EMBL/GenBank/DDBJ databases">
        <title>Schlegelella sp. nov., isolated from mangrove soil.</title>
        <authorList>
            <person name="Liu Y."/>
            <person name="Ge X."/>
            <person name="Liu W."/>
        </authorList>
    </citation>
    <scope>NUCLEOTIDE SEQUENCE</scope>
    <source>
        <strain evidence="6">S2-27</strain>
    </source>
</reference>
<accession>A0ABT0YRR1</accession>
<comment type="similarity">
    <text evidence="1">Belongs to the LysR transcriptional regulatory family.</text>
</comment>